<name>A0A3S8U226_9RHOB</name>
<proteinExistence type="predicted"/>
<evidence type="ECO:0000313" key="1">
    <source>
        <dbReference type="EMBL" id="AZL57660.1"/>
    </source>
</evidence>
<protein>
    <submittedName>
        <fullName evidence="1">Uncharacterized protein</fullName>
    </submittedName>
</protein>
<keyword evidence="2" id="KW-1185">Reference proteome</keyword>
<dbReference type="AlphaFoldDB" id="A0A3S8U226"/>
<sequence length="89" mass="9922">MSVIQELADQLAEDVLAAETELDDDRFYEKVSRVLMAASPTFQEAFITSVRVRLAERRGREFLEKALAAKRGLIEEEPVAPVDMGGMGH</sequence>
<accession>A0A3S8U226</accession>
<gene>
    <name evidence="1" type="ORF">EI545_01650</name>
</gene>
<dbReference type="RefSeq" id="WP_125323848.1">
    <property type="nucleotide sequence ID" value="NZ_CP034328.1"/>
</dbReference>
<dbReference type="OrthoDB" id="7876148at2"/>
<dbReference type="Proteomes" id="UP000282002">
    <property type="component" value="Chromosome"/>
</dbReference>
<evidence type="ECO:0000313" key="2">
    <source>
        <dbReference type="Proteomes" id="UP000282002"/>
    </source>
</evidence>
<dbReference type="EMBL" id="CP034328">
    <property type="protein sequence ID" value="AZL57660.1"/>
    <property type="molecule type" value="Genomic_DNA"/>
</dbReference>
<dbReference type="KEGG" id="taw:EI545_01650"/>
<reference evidence="1 2" key="1">
    <citation type="submission" date="2018-12" db="EMBL/GenBank/DDBJ databases">
        <title>Complete genome sequencing of Tabrizicola sp. K13M18.</title>
        <authorList>
            <person name="Bae J.-W."/>
        </authorList>
    </citation>
    <scope>NUCLEOTIDE SEQUENCE [LARGE SCALE GENOMIC DNA]</scope>
    <source>
        <strain evidence="1 2">K13M18</strain>
    </source>
</reference>
<organism evidence="1 2">
    <name type="scientific">Tabrizicola piscis</name>
    <dbReference type="NCBI Taxonomy" id="2494374"/>
    <lineage>
        <taxon>Bacteria</taxon>
        <taxon>Pseudomonadati</taxon>
        <taxon>Pseudomonadota</taxon>
        <taxon>Alphaproteobacteria</taxon>
        <taxon>Rhodobacterales</taxon>
        <taxon>Paracoccaceae</taxon>
        <taxon>Tabrizicola</taxon>
    </lineage>
</organism>